<protein>
    <recommendedName>
        <fullName evidence="3">F-box domain-containing protein</fullName>
    </recommendedName>
</protein>
<keyword evidence="2" id="KW-1185">Reference proteome</keyword>
<organism evidence="1 2">
    <name type="scientific">Monilinia vaccinii-corymbosi</name>
    <dbReference type="NCBI Taxonomy" id="61207"/>
    <lineage>
        <taxon>Eukaryota</taxon>
        <taxon>Fungi</taxon>
        <taxon>Dikarya</taxon>
        <taxon>Ascomycota</taxon>
        <taxon>Pezizomycotina</taxon>
        <taxon>Leotiomycetes</taxon>
        <taxon>Helotiales</taxon>
        <taxon>Sclerotiniaceae</taxon>
        <taxon>Monilinia</taxon>
    </lineage>
</organism>
<evidence type="ECO:0000313" key="1">
    <source>
        <dbReference type="EMBL" id="QSZ37390.1"/>
    </source>
</evidence>
<dbReference type="AlphaFoldDB" id="A0A8A3PQH2"/>
<accession>A0A8A3PQH2</accession>
<dbReference type="InterPro" id="IPR032675">
    <property type="entry name" value="LRR_dom_sf"/>
</dbReference>
<dbReference type="EMBL" id="CP063412">
    <property type="protein sequence ID" value="QSZ37390.1"/>
    <property type="molecule type" value="Genomic_DNA"/>
</dbReference>
<evidence type="ECO:0008006" key="3">
    <source>
        <dbReference type="Google" id="ProtNLM"/>
    </source>
</evidence>
<evidence type="ECO:0000313" key="2">
    <source>
        <dbReference type="Proteomes" id="UP000672032"/>
    </source>
</evidence>
<dbReference type="SUPFAM" id="SSF52047">
    <property type="entry name" value="RNI-like"/>
    <property type="match status" value="1"/>
</dbReference>
<dbReference type="Proteomes" id="UP000672032">
    <property type="component" value="Chromosome 8"/>
</dbReference>
<gene>
    <name evidence="1" type="ORF">DSL72_009488</name>
</gene>
<proteinExistence type="predicted"/>
<reference evidence="1" key="1">
    <citation type="submission" date="2020-10" db="EMBL/GenBank/DDBJ databases">
        <title>Genome Sequence of Monilinia vaccinii-corymbosi Sheds Light on Mummy Berry Disease Infection of Blueberry and Mating Type.</title>
        <authorList>
            <person name="Yow A.G."/>
            <person name="Zhang Y."/>
            <person name="Bansal K."/>
            <person name="Eacker S.M."/>
            <person name="Sullivan S."/>
            <person name="Liachko I."/>
            <person name="Cubeta M.A."/>
            <person name="Rollins J.A."/>
            <person name="Ashrafi H."/>
        </authorList>
    </citation>
    <scope>NUCLEOTIDE SEQUENCE</scope>
    <source>
        <strain evidence="1">RL-1</strain>
    </source>
</reference>
<name>A0A8A3PQH2_9HELO</name>
<dbReference type="Gene3D" id="3.80.10.10">
    <property type="entry name" value="Ribonuclease Inhibitor"/>
    <property type="match status" value="1"/>
</dbReference>
<sequence>MEYKDLLAFMVKFLEMTPNLQSLRWSNQGIYKDVYRTFVLQEPCIINQLKQQPGLRNLWIEFSPNEGPVYCWPRLLEAFCNLTSLDLYNFTGDRSHITAELARCLVNCPNLRSLGLGQRGHDAEHLYVPRLVVIEGEDGNFLEQLCLLYHTRYESHPLNLHTLRLGYGTSPYAPKLKENHNYLKRLVCTRKLRTLDIFNGRWIKSLEDYPGNKLPIDYQLLDDCDSLANLSVTDVDDDLKDWLSDKRRSSIRTISVANYSDKFLGPSYELDLPNISSIIIRMFDAQWYGPVGDWHAEDLISQFAIPKYTILDNLSIKGLQCLSRLTLSIHYRKQWDHLYSRLADLKSLKQLRLDPLFEGTTLSKARSLDFSNAKCDADIAYIYAQEISKICPSLRYLMISLRERKSSAWEIIPAGEGAQGRRLQGVILKDIDSFEHFPDIFDIPGKVAGLRVKSICDGFEEYPFLVWAQPDNSDYSWFLRRMMLT</sequence>
<dbReference type="OrthoDB" id="3541994at2759"/>